<dbReference type="AlphaFoldDB" id="A0A9D4IR75"/>
<evidence type="ECO:0000313" key="3">
    <source>
        <dbReference type="Proteomes" id="UP000828390"/>
    </source>
</evidence>
<dbReference type="Proteomes" id="UP000828390">
    <property type="component" value="Unassembled WGS sequence"/>
</dbReference>
<reference evidence="2" key="2">
    <citation type="submission" date="2020-11" db="EMBL/GenBank/DDBJ databases">
        <authorList>
            <person name="McCartney M.A."/>
            <person name="Auch B."/>
            <person name="Kono T."/>
            <person name="Mallez S."/>
            <person name="Becker A."/>
            <person name="Gohl D.M."/>
            <person name="Silverstein K.A.T."/>
            <person name="Koren S."/>
            <person name="Bechman K.B."/>
            <person name="Herman A."/>
            <person name="Abrahante J.E."/>
            <person name="Garbe J."/>
        </authorList>
    </citation>
    <scope>NUCLEOTIDE SEQUENCE</scope>
    <source>
        <strain evidence="2">Duluth1</strain>
        <tissue evidence="2">Whole animal</tissue>
    </source>
</reference>
<evidence type="ECO:0000313" key="2">
    <source>
        <dbReference type="EMBL" id="KAH3782074.1"/>
    </source>
</evidence>
<evidence type="ECO:0000256" key="1">
    <source>
        <dbReference type="SAM" id="MobiDB-lite"/>
    </source>
</evidence>
<name>A0A9D4IR75_DREPO</name>
<gene>
    <name evidence="2" type="ORF">DPMN_159985</name>
</gene>
<proteinExistence type="predicted"/>
<dbReference type="EMBL" id="JAIWYP010000008">
    <property type="protein sequence ID" value="KAH3782074.1"/>
    <property type="molecule type" value="Genomic_DNA"/>
</dbReference>
<accession>A0A9D4IR75</accession>
<organism evidence="2 3">
    <name type="scientific">Dreissena polymorpha</name>
    <name type="common">Zebra mussel</name>
    <name type="synonym">Mytilus polymorpha</name>
    <dbReference type="NCBI Taxonomy" id="45954"/>
    <lineage>
        <taxon>Eukaryota</taxon>
        <taxon>Metazoa</taxon>
        <taxon>Spiralia</taxon>
        <taxon>Lophotrochozoa</taxon>
        <taxon>Mollusca</taxon>
        <taxon>Bivalvia</taxon>
        <taxon>Autobranchia</taxon>
        <taxon>Heteroconchia</taxon>
        <taxon>Euheterodonta</taxon>
        <taxon>Imparidentia</taxon>
        <taxon>Neoheterodontei</taxon>
        <taxon>Myida</taxon>
        <taxon>Dreissenoidea</taxon>
        <taxon>Dreissenidae</taxon>
        <taxon>Dreissena</taxon>
    </lineage>
</organism>
<feature type="region of interest" description="Disordered" evidence="1">
    <location>
        <begin position="16"/>
        <end position="40"/>
    </location>
</feature>
<feature type="compositionally biased region" description="Basic residues" evidence="1">
    <location>
        <begin position="22"/>
        <end position="34"/>
    </location>
</feature>
<keyword evidence="3" id="KW-1185">Reference proteome</keyword>
<reference evidence="2" key="1">
    <citation type="journal article" date="2019" name="bioRxiv">
        <title>The Genome of the Zebra Mussel, Dreissena polymorpha: A Resource for Invasive Species Research.</title>
        <authorList>
            <person name="McCartney M.A."/>
            <person name="Auch B."/>
            <person name="Kono T."/>
            <person name="Mallez S."/>
            <person name="Zhang Y."/>
            <person name="Obille A."/>
            <person name="Becker A."/>
            <person name="Abrahante J.E."/>
            <person name="Garbe J."/>
            <person name="Badalamenti J.P."/>
            <person name="Herman A."/>
            <person name="Mangelson H."/>
            <person name="Liachko I."/>
            <person name="Sullivan S."/>
            <person name="Sone E.D."/>
            <person name="Koren S."/>
            <person name="Silverstein K.A.T."/>
            <person name="Beckman K.B."/>
            <person name="Gohl D.M."/>
        </authorList>
    </citation>
    <scope>NUCLEOTIDE SEQUENCE</scope>
    <source>
        <strain evidence="2">Duluth1</strain>
        <tissue evidence="2">Whole animal</tissue>
    </source>
</reference>
<protein>
    <submittedName>
        <fullName evidence="2">Uncharacterized protein</fullName>
    </submittedName>
</protein>
<sequence>MKRTLGQELSTVLRKLNFQEHGKRKQRGKGRKNRLTLLSTSPKKLGLEKERKQKNRYISHLYEFQNIQKLQGGKERCQQ</sequence>
<comment type="caution">
    <text evidence="2">The sequence shown here is derived from an EMBL/GenBank/DDBJ whole genome shotgun (WGS) entry which is preliminary data.</text>
</comment>